<protein>
    <submittedName>
        <fullName evidence="1">Uncharacterized protein</fullName>
    </submittedName>
</protein>
<dbReference type="AlphaFoldDB" id="A0A839E2J4"/>
<reference evidence="1 2" key="1">
    <citation type="submission" date="2020-07" db="EMBL/GenBank/DDBJ databases">
        <title>Sequencing the genomes of 1000 actinobacteria strains.</title>
        <authorList>
            <person name="Klenk H.-P."/>
        </authorList>
    </citation>
    <scope>NUCLEOTIDE SEQUENCE [LARGE SCALE GENOMIC DNA]</scope>
    <source>
        <strain evidence="1 2">DSM 45975</strain>
    </source>
</reference>
<evidence type="ECO:0000313" key="2">
    <source>
        <dbReference type="Proteomes" id="UP000569329"/>
    </source>
</evidence>
<dbReference type="RefSeq" id="WP_182546290.1">
    <property type="nucleotide sequence ID" value="NZ_JACGWZ010000007.1"/>
</dbReference>
<dbReference type="EMBL" id="JACGWZ010000007">
    <property type="protein sequence ID" value="MBA8827099.1"/>
    <property type="molecule type" value="Genomic_DNA"/>
</dbReference>
<name>A0A839E2J4_9PSEU</name>
<keyword evidence="2" id="KW-1185">Reference proteome</keyword>
<evidence type="ECO:0000313" key="1">
    <source>
        <dbReference type="EMBL" id="MBA8827099.1"/>
    </source>
</evidence>
<sequence length="61" mass="6888">MGLFDPEPAPVKHKIYRRSWWDGSVTAWCGNRAPAGAYRETWLTGGTTCPACIQAKKQHRK</sequence>
<proteinExistence type="predicted"/>
<organism evidence="1 2">
    <name type="scientific">Halosaccharopolyspora lacisalsi</name>
    <dbReference type="NCBI Taxonomy" id="1000566"/>
    <lineage>
        <taxon>Bacteria</taxon>
        <taxon>Bacillati</taxon>
        <taxon>Actinomycetota</taxon>
        <taxon>Actinomycetes</taxon>
        <taxon>Pseudonocardiales</taxon>
        <taxon>Pseudonocardiaceae</taxon>
        <taxon>Halosaccharopolyspora</taxon>
    </lineage>
</organism>
<comment type="caution">
    <text evidence="1">The sequence shown here is derived from an EMBL/GenBank/DDBJ whole genome shotgun (WGS) entry which is preliminary data.</text>
</comment>
<gene>
    <name evidence="1" type="ORF">FHX42_004483</name>
</gene>
<accession>A0A839E2J4</accession>
<dbReference type="Proteomes" id="UP000569329">
    <property type="component" value="Unassembled WGS sequence"/>
</dbReference>